<reference evidence="1" key="1">
    <citation type="submission" date="2021-06" db="EMBL/GenBank/DDBJ databases">
        <authorList>
            <person name="Kallberg Y."/>
            <person name="Tangrot J."/>
            <person name="Rosling A."/>
        </authorList>
    </citation>
    <scope>NUCLEOTIDE SEQUENCE</scope>
    <source>
        <strain evidence="1">CL356</strain>
    </source>
</reference>
<protein>
    <submittedName>
        <fullName evidence="1">2153_t:CDS:1</fullName>
    </submittedName>
</protein>
<dbReference type="EMBL" id="CAJVPT010008627">
    <property type="protein sequence ID" value="CAG8553875.1"/>
    <property type="molecule type" value="Genomic_DNA"/>
</dbReference>
<organism evidence="1 2">
    <name type="scientific">Acaulospora colombiana</name>
    <dbReference type="NCBI Taxonomy" id="27376"/>
    <lineage>
        <taxon>Eukaryota</taxon>
        <taxon>Fungi</taxon>
        <taxon>Fungi incertae sedis</taxon>
        <taxon>Mucoromycota</taxon>
        <taxon>Glomeromycotina</taxon>
        <taxon>Glomeromycetes</taxon>
        <taxon>Diversisporales</taxon>
        <taxon>Acaulosporaceae</taxon>
        <taxon>Acaulospora</taxon>
    </lineage>
</organism>
<feature type="non-terminal residue" evidence="1">
    <location>
        <position position="43"/>
    </location>
</feature>
<name>A0ACA9M1D2_9GLOM</name>
<evidence type="ECO:0000313" key="1">
    <source>
        <dbReference type="EMBL" id="CAG8553875.1"/>
    </source>
</evidence>
<sequence length="43" mass="4937">MVKCGDFEPFSVDDAPGAFNSLDKSFRIERSKMFLYKTGMTRL</sequence>
<gene>
    <name evidence="1" type="ORF">ACOLOM_LOCUS4963</name>
</gene>
<proteinExistence type="predicted"/>
<dbReference type="Proteomes" id="UP000789525">
    <property type="component" value="Unassembled WGS sequence"/>
</dbReference>
<evidence type="ECO:0000313" key="2">
    <source>
        <dbReference type="Proteomes" id="UP000789525"/>
    </source>
</evidence>
<keyword evidence="2" id="KW-1185">Reference proteome</keyword>
<accession>A0ACA9M1D2</accession>
<comment type="caution">
    <text evidence="1">The sequence shown here is derived from an EMBL/GenBank/DDBJ whole genome shotgun (WGS) entry which is preliminary data.</text>
</comment>